<dbReference type="EMBL" id="CP000393">
    <property type="protein sequence ID" value="ABG52340.1"/>
    <property type="molecule type" value="Genomic_DNA"/>
</dbReference>
<evidence type="ECO:0000313" key="7">
    <source>
        <dbReference type="EMBL" id="ABG52340.1"/>
    </source>
</evidence>
<organism evidence="7">
    <name type="scientific">Trichodesmium erythraeum (strain IMS101)</name>
    <dbReference type="NCBI Taxonomy" id="203124"/>
    <lineage>
        <taxon>Bacteria</taxon>
        <taxon>Bacillati</taxon>
        <taxon>Cyanobacteriota</taxon>
        <taxon>Cyanophyceae</taxon>
        <taxon>Oscillatoriophycideae</taxon>
        <taxon>Oscillatoriales</taxon>
        <taxon>Microcoleaceae</taxon>
        <taxon>Trichodesmium</taxon>
    </lineage>
</organism>
<dbReference type="SUPFAM" id="SSF52540">
    <property type="entry name" value="P-loop containing nucleoside triphosphate hydrolases"/>
    <property type="match status" value="1"/>
</dbReference>
<dbReference type="InterPro" id="IPR003439">
    <property type="entry name" value="ABC_transporter-like_ATP-bd"/>
</dbReference>
<dbReference type="SUPFAM" id="SSF50331">
    <property type="entry name" value="MOP-like"/>
    <property type="match status" value="1"/>
</dbReference>
<dbReference type="PROSITE" id="PS00211">
    <property type="entry name" value="ABC_TRANSPORTER_1"/>
    <property type="match status" value="1"/>
</dbReference>
<dbReference type="Pfam" id="PF00005">
    <property type="entry name" value="ABC_tran"/>
    <property type="match status" value="1"/>
</dbReference>
<evidence type="ECO:0000256" key="3">
    <source>
        <dbReference type="ARBA" id="ARBA00022741"/>
    </source>
</evidence>
<dbReference type="PROSITE" id="PS50893">
    <property type="entry name" value="ABC_TRANSPORTER_2"/>
    <property type="match status" value="1"/>
</dbReference>
<dbReference type="FunFam" id="3.40.50.300:FF:000425">
    <property type="entry name" value="Probable ABC transporter, ATP-binding subunit"/>
    <property type="match status" value="1"/>
</dbReference>
<evidence type="ECO:0000259" key="6">
    <source>
        <dbReference type="PROSITE" id="PS50893"/>
    </source>
</evidence>
<proteinExistence type="predicted"/>
<dbReference type="Pfam" id="PF08402">
    <property type="entry name" value="TOBE_2"/>
    <property type="match status" value="1"/>
</dbReference>
<dbReference type="SMART" id="SM00382">
    <property type="entry name" value="AAA"/>
    <property type="match status" value="1"/>
</dbReference>
<dbReference type="EC" id="7.6.2.9" evidence="5"/>
<dbReference type="InterPro" id="IPR050093">
    <property type="entry name" value="ABC_SmlMolc_Importer"/>
</dbReference>
<feature type="domain" description="ABC transporter" evidence="6">
    <location>
        <begin position="7"/>
        <end position="244"/>
    </location>
</feature>
<sequence>MTKSVILYLESVSKKFSRSTTTAVQNVNLTLYQGDILGLLGPSGCGKTTLLRIIAGFEEPQSGIVTINGRLVAGKHDWIVPEKRNVGMVFQDYALFPHLTVAKNIAFGLHNSGKKSSTQINHQVRDVLELVGLSDLENRYPHELSGGQQQRVALARALAPNPALVLLDEPLSNLDVQVRIRLRQELRDILKNAGASGIIVTHDQEEAMAISDRVAVMRAGSVEQFGTPKDIYTEPASKFVAEFVTQANFLPAHRHDQVWETEVGAFELTNNNVFGGEIDSLDEFDRLELMIRQEDLILKADNEGCIVIRDRQFLGREFRYCLQTESGKELIARTTPQVALKIGVKVKVSIAEDNLRVFPTTAEEKPEKSSDLVGSRNF</sequence>
<dbReference type="PANTHER" id="PTHR42781">
    <property type="entry name" value="SPERMIDINE/PUTRESCINE IMPORT ATP-BINDING PROTEIN POTA"/>
    <property type="match status" value="1"/>
</dbReference>
<reference evidence="7" key="1">
    <citation type="submission" date="2006-06" db="EMBL/GenBank/DDBJ databases">
        <title>Complete sequence of Trichodesmium erythraeum IMS101.</title>
        <authorList>
            <consortium name="US DOE Joint Genome Institute"/>
            <person name="Copeland A."/>
            <person name="Lucas S."/>
            <person name="Lapidus A."/>
            <person name="Barry K."/>
            <person name="Detter J.C."/>
            <person name="Glavina del Rio T."/>
            <person name="Hammon N."/>
            <person name="Israni S."/>
            <person name="Dalin E."/>
            <person name="Tice H."/>
            <person name="Pitluck S."/>
            <person name="Kiss H."/>
            <person name="Munk A.C."/>
            <person name="Brettin T."/>
            <person name="Bruce D."/>
            <person name="Han C."/>
            <person name="Tapia R."/>
            <person name="Gilna P."/>
            <person name="Schmutz J."/>
            <person name="Larimer F."/>
            <person name="Land M."/>
            <person name="Hauser L."/>
            <person name="Kyrpides N."/>
            <person name="Kim E."/>
            <person name="Richardson P."/>
        </authorList>
    </citation>
    <scope>NUCLEOTIDE SEQUENCE [LARGE SCALE GENOMIC DNA]</scope>
    <source>
        <strain evidence="7">IMS101</strain>
    </source>
</reference>
<accession>Q10ZI4</accession>
<evidence type="ECO:0000256" key="1">
    <source>
        <dbReference type="ARBA" id="ARBA00004417"/>
    </source>
</evidence>
<evidence type="ECO:0000256" key="2">
    <source>
        <dbReference type="ARBA" id="ARBA00022448"/>
    </source>
</evidence>
<dbReference type="InterPro" id="IPR017871">
    <property type="entry name" value="ABC_transporter-like_CS"/>
</dbReference>
<protein>
    <recommendedName>
        <fullName evidence="5">ABC-type quaternary amine transporter</fullName>
        <ecNumber evidence="5">7.6.2.9</ecNumber>
    </recommendedName>
</protein>
<keyword evidence="3" id="KW-0547">Nucleotide-binding</keyword>
<dbReference type="HOGENOM" id="CLU_000604_1_1_3"/>
<dbReference type="GO" id="GO:0005524">
    <property type="term" value="F:ATP binding"/>
    <property type="evidence" value="ECO:0007669"/>
    <property type="project" value="UniProtKB-KW"/>
</dbReference>
<dbReference type="KEGG" id="ter:Tery_3222"/>
<name>Q10ZI4_TRIEI</name>
<dbReference type="InterPro" id="IPR027417">
    <property type="entry name" value="P-loop_NTPase"/>
</dbReference>
<dbReference type="STRING" id="203124.Tery_3222"/>
<dbReference type="GO" id="GO:0016887">
    <property type="term" value="F:ATP hydrolysis activity"/>
    <property type="evidence" value="ECO:0007669"/>
    <property type="project" value="InterPro"/>
</dbReference>
<evidence type="ECO:0000256" key="4">
    <source>
        <dbReference type="ARBA" id="ARBA00022840"/>
    </source>
</evidence>
<dbReference type="InterPro" id="IPR003593">
    <property type="entry name" value="AAA+_ATPase"/>
</dbReference>
<dbReference type="RefSeq" id="WP_011612685.1">
    <property type="nucleotide sequence ID" value="NC_008312.1"/>
</dbReference>
<keyword evidence="2" id="KW-0813">Transport</keyword>
<gene>
    <name evidence="7" type="ordered locus">Tery_3222</name>
</gene>
<dbReference type="eggNOG" id="COG3842">
    <property type="taxonomic scope" value="Bacteria"/>
</dbReference>
<dbReference type="GO" id="GO:0043190">
    <property type="term" value="C:ATP-binding cassette (ABC) transporter complex"/>
    <property type="evidence" value="ECO:0007669"/>
    <property type="project" value="InterPro"/>
</dbReference>
<evidence type="ECO:0000256" key="5">
    <source>
        <dbReference type="ARBA" id="ARBA00066388"/>
    </source>
</evidence>
<dbReference type="InterPro" id="IPR013611">
    <property type="entry name" value="Transp-assoc_OB_typ2"/>
</dbReference>
<keyword evidence="4" id="KW-0067">ATP-binding</keyword>
<dbReference type="Gene3D" id="3.40.50.300">
    <property type="entry name" value="P-loop containing nucleotide triphosphate hydrolases"/>
    <property type="match status" value="1"/>
</dbReference>
<dbReference type="AlphaFoldDB" id="Q10ZI4"/>
<dbReference type="OrthoDB" id="508245at2"/>
<dbReference type="PANTHER" id="PTHR42781:SF4">
    <property type="entry name" value="SPERMIDINE_PUTRESCINE IMPORT ATP-BINDING PROTEIN POTA"/>
    <property type="match status" value="1"/>
</dbReference>
<dbReference type="InterPro" id="IPR008995">
    <property type="entry name" value="Mo/tungstate-bd_C_term_dom"/>
</dbReference>
<comment type="subcellular location">
    <subcellularLocation>
        <location evidence="1">Cell inner membrane</location>
        <topology evidence="1">Peripheral membrane protein</topology>
    </subcellularLocation>
</comment>
<dbReference type="GO" id="GO:0015418">
    <property type="term" value="F:ABC-type quaternary ammonium compound transporting activity"/>
    <property type="evidence" value="ECO:0007669"/>
    <property type="project" value="UniProtKB-EC"/>
</dbReference>